<comment type="caution">
    <text evidence="2">The sequence shown here is derived from an EMBL/GenBank/DDBJ whole genome shotgun (WGS) entry which is preliminary data.</text>
</comment>
<evidence type="ECO:0000313" key="3">
    <source>
        <dbReference type="Proteomes" id="UP000249396"/>
    </source>
</evidence>
<reference evidence="2 3" key="1">
    <citation type="journal article" date="2018" name="Aquat. Microb. Ecol.">
        <title>Gammaproteobacterial methanotrophs dominate.</title>
        <authorList>
            <person name="Rissanen A.J."/>
            <person name="Saarenheimo J."/>
            <person name="Tiirola M."/>
            <person name="Peura S."/>
            <person name="Aalto S.L."/>
            <person name="Karvinen A."/>
            <person name="Nykanen H."/>
        </authorList>
    </citation>
    <scope>NUCLEOTIDE SEQUENCE [LARGE SCALE GENOMIC DNA]</scope>
    <source>
        <strain evidence="2">AMbin10</strain>
    </source>
</reference>
<dbReference type="Proteomes" id="UP000249396">
    <property type="component" value="Unassembled WGS sequence"/>
</dbReference>
<dbReference type="EMBL" id="QJPH01000469">
    <property type="protein sequence ID" value="PZN73045.1"/>
    <property type="molecule type" value="Genomic_DNA"/>
</dbReference>
<feature type="domain" description="DUF4062" evidence="1">
    <location>
        <begin position="9"/>
        <end position="91"/>
    </location>
</feature>
<evidence type="ECO:0000313" key="2">
    <source>
        <dbReference type="EMBL" id="PZN73045.1"/>
    </source>
</evidence>
<sequence length="145" mass="16683">MEAKNLSSVFLSSCARDLYAYREKVAEVINRLDGFKCIRMEDFGARVFQADEFCRTQIKQCDVAVFIVGLCHGSSPEQAEDSYTAREYNEAVNAGVSRLLFLSAEGVFYPGYYRESDEQWQSQQAFRQRLSQELIRDTFTTPEEL</sequence>
<evidence type="ECO:0000259" key="1">
    <source>
        <dbReference type="Pfam" id="PF13271"/>
    </source>
</evidence>
<proteinExistence type="predicted"/>
<gene>
    <name evidence="2" type="ORF">DM484_23405</name>
</gene>
<organism evidence="2 3">
    <name type="scientific">Candidatus Methylumidiphilus alinenensis</name>
    <dbReference type="NCBI Taxonomy" id="2202197"/>
    <lineage>
        <taxon>Bacteria</taxon>
        <taxon>Pseudomonadati</taxon>
        <taxon>Pseudomonadota</taxon>
        <taxon>Gammaproteobacteria</taxon>
        <taxon>Methylococcales</taxon>
        <taxon>Candidatus Methylumidiphilus</taxon>
    </lineage>
</organism>
<accession>A0A2W4QLJ2</accession>
<feature type="non-terminal residue" evidence="2">
    <location>
        <position position="145"/>
    </location>
</feature>
<name>A0A2W4QLJ2_9GAMM</name>
<protein>
    <recommendedName>
        <fullName evidence="1">DUF4062 domain-containing protein</fullName>
    </recommendedName>
</protein>
<dbReference type="Pfam" id="PF13271">
    <property type="entry name" value="DUF4062"/>
    <property type="match status" value="1"/>
</dbReference>
<dbReference type="AlphaFoldDB" id="A0A2W4QLJ2"/>
<dbReference type="InterPro" id="IPR025139">
    <property type="entry name" value="DUF4062"/>
</dbReference>